<feature type="transmembrane region" description="Helical" evidence="2">
    <location>
        <begin position="84"/>
        <end position="103"/>
    </location>
</feature>
<evidence type="ECO:0000313" key="3">
    <source>
        <dbReference type="EMBL" id="KAH8994204.1"/>
    </source>
</evidence>
<organism evidence="3 4">
    <name type="scientific">Lactarius akahatsu</name>
    <dbReference type="NCBI Taxonomy" id="416441"/>
    <lineage>
        <taxon>Eukaryota</taxon>
        <taxon>Fungi</taxon>
        <taxon>Dikarya</taxon>
        <taxon>Basidiomycota</taxon>
        <taxon>Agaricomycotina</taxon>
        <taxon>Agaricomycetes</taxon>
        <taxon>Russulales</taxon>
        <taxon>Russulaceae</taxon>
        <taxon>Lactarius</taxon>
    </lineage>
</organism>
<comment type="caution">
    <text evidence="3">The sequence shown here is derived from an EMBL/GenBank/DDBJ whole genome shotgun (WGS) entry which is preliminary data.</text>
</comment>
<feature type="region of interest" description="Disordered" evidence="1">
    <location>
        <begin position="57"/>
        <end position="80"/>
    </location>
</feature>
<gene>
    <name evidence="3" type="ORF">EDB92DRAFT_1944035</name>
</gene>
<sequence length="104" mass="10195">MGTIPGPLNVQYHVPVTAPNMSAVGTGGSAVFTTSGVDTSFTAASAPCPSTLLRRERPLGPRVAAMSSNSSSSRPNDAAGAREGMVGATVLGALLGGVAALLLA</sequence>
<keyword evidence="4" id="KW-1185">Reference proteome</keyword>
<keyword evidence="2" id="KW-0812">Transmembrane</keyword>
<dbReference type="EMBL" id="JAKELL010000015">
    <property type="protein sequence ID" value="KAH8994204.1"/>
    <property type="molecule type" value="Genomic_DNA"/>
</dbReference>
<evidence type="ECO:0000256" key="2">
    <source>
        <dbReference type="SAM" id="Phobius"/>
    </source>
</evidence>
<keyword evidence="2" id="KW-1133">Transmembrane helix</keyword>
<keyword evidence="2" id="KW-0472">Membrane</keyword>
<accession>A0AAD4QC42</accession>
<dbReference type="AlphaFoldDB" id="A0AAD4QC42"/>
<evidence type="ECO:0000313" key="4">
    <source>
        <dbReference type="Proteomes" id="UP001201163"/>
    </source>
</evidence>
<dbReference type="Proteomes" id="UP001201163">
    <property type="component" value="Unassembled WGS sequence"/>
</dbReference>
<protein>
    <submittedName>
        <fullName evidence="3">Uncharacterized protein</fullName>
    </submittedName>
</protein>
<evidence type="ECO:0000256" key="1">
    <source>
        <dbReference type="SAM" id="MobiDB-lite"/>
    </source>
</evidence>
<name>A0AAD4QC42_9AGAM</name>
<proteinExistence type="predicted"/>
<reference evidence="3" key="1">
    <citation type="submission" date="2022-01" db="EMBL/GenBank/DDBJ databases">
        <title>Comparative genomics reveals a dynamic genome evolution in the ectomycorrhizal milk-cap (Lactarius) mushrooms.</title>
        <authorList>
            <consortium name="DOE Joint Genome Institute"/>
            <person name="Lebreton A."/>
            <person name="Tang N."/>
            <person name="Kuo A."/>
            <person name="LaButti K."/>
            <person name="Drula E."/>
            <person name="Barry K."/>
            <person name="Clum A."/>
            <person name="Lipzen A."/>
            <person name="Mousain D."/>
            <person name="Ng V."/>
            <person name="Wang R."/>
            <person name="Wang X."/>
            <person name="Dai Y."/>
            <person name="Henrissat B."/>
            <person name="Grigoriev I.V."/>
            <person name="Guerin-Laguette A."/>
            <person name="Yu F."/>
            <person name="Martin F.M."/>
        </authorList>
    </citation>
    <scope>NUCLEOTIDE SEQUENCE</scope>
    <source>
        <strain evidence="3">QP</strain>
    </source>
</reference>